<organism evidence="1 2">
    <name type="scientific">Pedobacter lithocola</name>
    <dbReference type="NCBI Taxonomy" id="1908239"/>
    <lineage>
        <taxon>Bacteria</taxon>
        <taxon>Pseudomonadati</taxon>
        <taxon>Bacteroidota</taxon>
        <taxon>Sphingobacteriia</taxon>
        <taxon>Sphingobacteriales</taxon>
        <taxon>Sphingobacteriaceae</taxon>
        <taxon>Pedobacter</taxon>
    </lineage>
</organism>
<evidence type="ECO:0000313" key="2">
    <source>
        <dbReference type="Proteomes" id="UP001595789"/>
    </source>
</evidence>
<proteinExistence type="predicted"/>
<name>A0ABV8P9B7_9SPHI</name>
<protein>
    <submittedName>
        <fullName evidence="1">Uncharacterized protein</fullName>
    </submittedName>
</protein>
<comment type="caution">
    <text evidence="1">The sequence shown here is derived from an EMBL/GenBank/DDBJ whole genome shotgun (WGS) entry which is preliminary data.</text>
</comment>
<keyword evidence="2" id="KW-1185">Reference proteome</keyword>
<sequence length="65" mass="7620">MIKTVSKTNQIKDKLKMDGKVSYLDKPEHFNAIIEMNDEMEDVRRDYHVKDRRSQNSASHVILTA</sequence>
<reference evidence="2" key="1">
    <citation type="journal article" date="2019" name="Int. J. Syst. Evol. Microbiol.">
        <title>The Global Catalogue of Microorganisms (GCM) 10K type strain sequencing project: providing services to taxonomists for standard genome sequencing and annotation.</title>
        <authorList>
            <consortium name="The Broad Institute Genomics Platform"/>
            <consortium name="The Broad Institute Genome Sequencing Center for Infectious Disease"/>
            <person name="Wu L."/>
            <person name="Ma J."/>
        </authorList>
    </citation>
    <scope>NUCLEOTIDE SEQUENCE [LARGE SCALE GENOMIC DNA]</scope>
    <source>
        <strain evidence="2">CCM 8691</strain>
    </source>
</reference>
<evidence type="ECO:0000313" key="1">
    <source>
        <dbReference type="EMBL" id="MFC4211899.1"/>
    </source>
</evidence>
<accession>A0ABV8P9B7</accession>
<dbReference type="EMBL" id="JBHSBW010000011">
    <property type="protein sequence ID" value="MFC4211899.1"/>
    <property type="molecule type" value="Genomic_DNA"/>
</dbReference>
<dbReference type="Proteomes" id="UP001595789">
    <property type="component" value="Unassembled WGS sequence"/>
</dbReference>
<gene>
    <name evidence="1" type="ORF">ACFOWA_11940</name>
</gene>
<dbReference type="RefSeq" id="WP_378985399.1">
    <property type="nucleotide sequence ID" value="NZ_JBHSBW010000011.1"/>
</dbReference>